<dbReference type="EMBL" id="NHOQ01001935">
    <property type="protein sequence ID" value="PWA20574.1"/>
    <property type="molecule type" value="Genomic_DNA"/>
</dbReference>
<reference evidence="2 3" key="1">
    <citation type="journal article" date="2018" name="G3 (Bethesda)">
        <title>A High-Quality Reference Genome for the Invasive Mosquitofish Gambusia affinis Using a Chicago Library.</title>
        <authorList>
            <person name="Hoffberg S.L."/>
            <person name="Troendle N.J."/>
            <person name="Glenn T.C."/>
            <person name="Mahmud O."/>
            <person name="Louha S."/>
            <person name="Chalopin D."/>
            <person name="Bennetzen J.L."/>
            <person name="Mauricio R."/>
        </authorList>
    </citation>
    <scope>NUCLEOTIDE SEQUENCE [LARGE SCALE GENOMIC DNA]</scope>
    <source>
        <strain evidence="2">NE01/NJP1002.9</strain>
        <tissue evidence="2">Muscle</tissue>
    </source>
</reference>
<sequence>PVSNVRVSPLSADLIEFNSSVSLFCSSSGSSLSFLWMKDNSQVTASDRGKHSERVSNVKVTQDLTHLIEFSGSVSFSCSSNGSSLSFLWMNSSSQITTRSSTLSPGAIAGIKTSGGNRRDNGVSSNEEVTYADVRFSKNKKPVQAQGDVTTVERFQPHSAIWR</sequence>
<dbReference type="PROSITE" id="PS50835">
    <property type="entry name" value="IG_LIKE"/>
    <property type="match status" value="1"/>
</dbReference>
<feature type="non-terminal residue" evidence="2">
    <location>
        <position position="1"/>
    </location>
</feature>
<evidence type="ECO:0000313" key="3">
    <source>
        <dbReference type="Proteomes" id="UP000250572"/>
    </source>
</evidence>
<organism evidence="2 3">
    <name type="scientific">Gambusia affinis</name>
    <name type="common">Western mosquitofish</name>
    <name type="synonym">Heterandria affinis</name>
    <dbReference type="NCBI Taxonomy" id="33528"/>
    <lineage>
        <taxon>Eukaryota</taxon>
        <taxon>Metazoa</taxon>
        <taxon>Chordata</taxon>
        <taxon>Craniata</taxon>
        <taxon>Vertebrata</taxon>
        <taxon>Euteleostomi</taxon>
        <taxon>Actinopterygii</taxon>
        <taxon>Neopterygii</taxon>
        <taxon>Teleostei</taxon>
        <taxon>Neoteleostei</taxon>
        <taxon>Acanthomorphata</taxon>
        <taxon>Ovalentaria</taxon>
        <taxon>Atherinomorphae</taxon>
        <taxon>Cyprinodontiformes</taxon>
        <taxon>Poeciliidae</taxon>
        <taxon>Poeciliinae</taxon>
        <taxon>Gambusia</taxon>
    </lineage>
</organism>
<dbReference type="InterPro" id="IPR007110">
    <property type="entry name" value="Ig-like_dom"/>
</dbReference>
<dbReference type="InterPro" id="IPR036179">
    <property type="entry name" value="Ig-like_dom_sf"/>
</dbReference>
<feature type="non-terminal residue" evidence="2">
    <location>
        <position position="163"/>
    </location>
</feature>
<accession>A0A315VEG7</accession>
<keyword evidence="3" id="KW-1185">Reference proteome</keyword>
<dbReference type="SUPFAM" id="SSF48726">
    <property type="entry name" value="Immunoglobulin"/>
    <property type="match status" value="1"/>
</dbReference>
<proteinExistence type="predicted"/>
<gene>
    <name evidence="2" type="ORF">CCH79_00011601</name>
</gene>
<dbReference type="AlphaFoldDB" id="A0A315VEG7"/>
<evidence type="ECO:0000313" key="2">
    <source>
        <dbReference type="EMBL" id="PWA20574.1"/>
    </source>
</evidence>
<feature type="domain" description="Ig-like" evidence="1">
    <location>
        <begin position="1"/>
        <end position="104"/>
    </location>
</feature>
<dbReference type="Proteomes" id="UP000250572">
    <property type="component" value="Unassembled WGS sequence"/>
</dbReference>
<comment type="caution">
    <text evidence="2">The sequence shown here is derived from an EMBL/GenBank/DDBJ whole genome shotgun (WGS) entry which is preliminary data.</text>
</comment>
<evidence type="ECO:0000259" key="1">
    <source>
        <dbReference type="PROSITE" id="PS50835"/>
    </source>
</evidence>
<protein>
    <recommendedName>
        <fullName evidence="1">Ig-like domain-containing protein</fullName>
    </recommendedName>
</protein>
<name>A0A315VEG7_GAMAF</name>